<protein>
    <submittedName>
        <fullName evidence="2">Uncharacterized protein</fullName>
    </submittedName>
</protein>
<keyword evidence="1" id="KW-1133">Transmembrane helix</keyword>
<feature type="transmembrane region" description="Helical" evidence="1">
    <location>
        <begin position="33"/>
        <end position="52"/>
    </location>
</feature>
<feature type="transmembrane region" description="Helical" evidence="1">
    <location>
        <begin position="73"/>
        <end position="92"/>
    </location>
</feature>
<proteinExistence type="predicted"/>
<reference evidence="2 3" key="1">
    <citation type="submission" date="2024-01" db="EMBL/GenBank/DDBJ databases">
        <title>The genomes of 5 underutilized Papilionoideae crops provide insights into root nodulation and disease resistanc.</title>
        <authorList>
            <person name="Yuan L."/>
        </authorList>
    </citation>
    <scope>NUCLEOTIDE SEQUENCE [LARGE SCALE GENOMIC DNA]</scope>
    <source>
        <strain evidence="2">ZHUSHIDOU_FW_LH</strain>
        <tissue evidence="2">Leaf</tissue>
    </source>
</reference>
<dbReference type="PANTHER" id="PTHR34656">
    <property type="entry name" value="PYRROLINE-5-CARBOXYLATE REDUCTASE"/>
    <property type="match status" value="1"/>
</dbReference>
<evidence type="ECO:0000256" key="1">
    <source>
        <dbReference type="SAM" id="Phobius"/>
    </source>
</evidence>
<comment type="caution">
    <text evidence="2">The sequence shown here is derived from an EMBL/GenBank/DDBJ whole genome shotgun (WGS) entry which is preliminary data.</text>
</comment>
<evidence type="ECO:0000313" key="2">
    <source>
        <dbReference type="EMBL" id="KAK7290894.1"/>
    </source>
</evidence>
<dbReference type="PANTHER" id="PTHR34656:SF1">
    <property type="entry name" value="PYRROLINE-5-CARBOXYLATE REDUCTASE"/>
    <property type="match status" value="1"/>
</dbReference>
<keyword evidence="1" id="KW-0812">Transmembrane</keyword>
<dbReference type="AlphaFoldDB" id="A0AAN9J317"/>
<accession>A0AAN9J317</accession>
<dbReference type="Proteomes" id="UP001372338">
    <property type="component" value="Unassembled WGS sequence"/>
</dbReference>
<feature type="transmembrane region" description="Helical" evidence="1">
    <location>
        <begin position="7"/>
        <end position="27"/>
    </location>
</feature>
<name>A0AAN9J317_CROPI</name>
<evidence type="ECO:0000313" key="3">
    <source>
        <dbReference type="Proteomes" id="UP001372338"/>
    </source>
</evidence>
<keyword evidence="3" id="KW-1185">Reference proteome</keyword>
<organism evidence="2 3">
    <name type="scientific">Crotalaria pallida</name>
    <name type="common">Smooth rattlebox</name>
    <name type="synonym">Crotalaria striata</name>
    <dbReference type="NCBI Taxonomy" id="3830"/>
    <lineage>
        <taxon>Eukaryota</taxon>
        <taxon>Viridiplantae</taxon>
        <taxon>Streptophyta</taxon>
        <taxon>Embryophyta</taxon>
        <taxon>Tracheophyta</taxon>
        <taxon>Spermatophyta</taxon>
        <taxon>Magnoliopsida</taxon>
        <taxon>eudicotyledons</taxon>
        <taxon>Gunneridae</taxon>
        <taxon>Pentapetalae</taxon>
        <taxon>rosids</taxon>
        <taxon>fabids</taxon>
        <taxon>Fabales</taxon>
        <taxon>Fabaceae</taxon>
        <taxon>Papilionoideae</taxon>
        <taxon>50 kb inversion clade</taxon>
        <taxon>genistoids sensu lato</taxon>
        <taxon>core genistoids</taxon>
        <taxon>Crotalarieae</taxon>
        <taxon>Crotalaria</taxon>
    </lineage>
</organism>
<keyword evidence="1" id="KW-0472">Membrane</keyword>
<gene>
    <name evidence="2" type="ORF">RIF29_05661</name>
</gene>
<dbReference type="EMBL" id="JAYWIO010000001">
    <property type="protein sequence ID" value="KAK7290894.1"/>
    <property type="molecule type" value="Genomic_DNA"/>
</dbReference>
<sequence length="105" mass="11408">MVSWHSLYVSVLVGTVFWVLSMVAALAMVIPAVLYTCIAIVVLLSFFGKPRWALVVEGRKITREIIGVAMRGLLKEGNVVAVVFSVLGYFVLVRRNGGEGVGLLN</sequence>